<comment type="caution">
    <text evidence="2">The sequence shown here is derived from an EMBL/GenBank/DDBJ whole genome shotgun (WGS) entry which is preliminary data.</text>
</comment>
<gene>
    <name evidence="2" type="ORF">M569_01736</name>
</gene>
<protein>
    <submittedName>
        <fullName evidence="2">Uncharacterized protein</fullName>
    </submittedName>
</protein>
<feature type="compositionally biased region" description="Polar residues" evidence="1">
    <location>
        <begin position="49"/>
        <end position="62"/>
    </location>
</feature>
<dbReference type="PANTHER" id="PTHR33132:SF135">
    <property type="entry name" value="OS02G0799700 PROTEIN"/>
    <property type="match status" value="1"/>
</dbReference>
<proteinExistence type="predicted"/>
<feature type="region of interest" description="Disordered" evidence="1">
    <location>
        <begin position="38"/>
        <end position="62"/>
    </location>
</feature>
<dbReference type="OrthoDB" id="1932391at2759"/>
<evidence type="ECO:0000256" key="1">
    <source>
        <dbReference type="SAM" id="MobiDB-lite"/>
    </source>
</evidence>
<organism evidence="2 3">
    <name type="scientific">Genlisea aurea</name>
    <dbReference type="NCBI Taxonomy" id="192259"/>
    <lineage>
        <taxon>Eukaryota</taxon>
        <taxon>Viridiplantae</taxon>
        <taxon>Streptophyta</taxon>
        <taxon>Embryophyta</taxon>
        <taxon>Tracheophyta</taxon>
        <taxon>Spermatophyta</taxon>
        <taxon>Magnoliopsida</taxon>
        <taxon>eudicotyledons</taxon>
        <taxon>Gunneridae</taxon>
        <taxon>Pentapetalae</taxon>
        <taxon>asterids</taxon>
        <taxon>lamiids</taxon>
        <taxon>Lamiales</taxon>
        <taxon>Lentibulariaceae</taxon>
        <taxon>Genlisea</taxon>
    </lineage>
</organism>
<dbReference type="PANTHER" id="PTHR33132">
    <property type="entry name" value="OSJNBB0118P14.9 PROTEIN"/>
    <property type="match status" value="1"/>
</dbReference>
<sequence length="62" mass="6560">LSNSVPNSPMAGAPEITRRYSCLCAPTTHAGSFRCRYHRNGSGMGTGLKRSSMSVGSKLSDL</sequence>
<dbReference type="AlphaFoldDB" id="S8D6H3"/>
<name>S8D6H3_9LAMI</name>
<keyword evidence="3" id="KW-1185">Reference proteome</keyword>
<feature type="non-terminal residue" evidence="2">
    <location>
        <position position="1"/>
    </location>
</feature>
<dbReference type="Proteomes" id="UP000015453">
    <property type="component" value="Unassembled WGS sequence"/>
</dbReference>
<feature type="non-terminal residue" evidence="2">
    <location>
        <position position="62"/>
    </location>
</feature>
<accession>S8D6H3</accession>
<evidence type="ECO:0000313" key="3">
    <source>
        <dbReference type="Proteomes" id="UP000015453"/>
    </source>
</evidence>
<dbReference type="EMBL" id="AUSU01000595">
    <property type="protein sequence ID" value="EPS73021.1"/>
    <property type="molecule type" value="Genomic_DNA"/>
</dbReference>
<evidence type="ECO:0000313" key="2">
    <source>
        <dbReference type="EMBL" id="EPS73021.1"/>
    </source>
</evidence>
<reference evidence="2 3" key="1">
    <citation type="journal article" date="2013" name="BMC Genomics">
        <title>The miniature genome of a carnivorous plant Genlisea aurea contains a low number of genes and short non-coding sequences.</title>
        <authorList>
            <person name="Leushkin E.V."/>
            <person name="Sutormin R.A."/>
            <person name="Nabieva E.R."/>
            <person name="Penin A.A."/>
            <person name="Kondrashov A.S."/>
            <person name="Logacheva M.D."/>
        </authorList>
    </citation>
    <scope>NUCLEOTIDE SEQUENCE [LARGE SCALE GENOMIC DNA]</scope>
</reference>